<proteinExistence type="predicted"/>
<gene>
    <name evidence="1" type="ORF">DMH04_50855</name>
</gene>
<dbReference type="Gene3D" id="3.40.50.300">
    <property type="entry name" value="P-loop containing nucleotide triphosphate hydrolases"/>
    <property type="match status" value="1"/>
</dbReference>
<comment type="caution">
    <text evidence="1">The sequence shown here is derived from an EMBL/GenBank/DDBJ whole genome shotgun (WGS) entry which is preliminary data.</text>
</comment>
<organism evidence="1 2">
    <name type="scientific">Kibdelosporangium aridum</name>
    <dbReference type="NCBI Taxonomy" id="2030"/>
    <lineage>
        <taxon>Bacteria</taxon>
        <taxon>Bacillati</taxon>
        <taxon>Actinomycetota</taxon>
        <taxon>Actinomycetes</taxon>
        <taxon>Pseudonocardiales</taxon>
        <taxon>Pseudonocardiaceae</taxon>
        <taxon>Kibdelosporangium</taxon>
    </lineage>
</organism>
<dbReference type="AlphaFoldDB" id="A0A428YAQ1"/>
<dbReference type="Proteomes" id="UP000287547">
    <property type="component" value="Unassembled WGS sequence"/>
</dbReference>
<dbReference type="Pfam" id="PF13671">
    <property type="entry name" value="AAA_33"/>
    <property type="match status" value="1"/>
</dbReference>
<dbReference type="InterPro" id="IPR027417">
    <property type="entry name" value="P-loop_NTPase"/>
</dbReference>
<accession>A0A428YAQ1</accession>
<dbReference type="EMBL" id="QHKI01000094">
    <property type="protein sequence ID" value="RSM64665.1"/>
    <property type="molecule type" value="Genomic_DNA"/>
</dbReference>
<evidence type="ECO:0000313" key="2">
    <source>
        <dbReference type="Proteomes" id="UP000287547"/>
    </source>
</evidence>
<sequence length="177" mass="19445">MEQVMMPVQRRSLVVVAGLPGAGKSTLLANVGPGVTVVDSDQIRNWLAAMLPSGTPYARYRPLVHVIHRIRIALAAIFAPGPVAVHDPATGVGTRLTLVVIGALSWRVLHYIWVEVTPEEALGGQRARGRVLRKNSFARHVHRARRLDLSRPPRGWRSVTVVGRRTRLCLRSEPVGP</sequence>
<dbReference type="SUPFAM" id="SSF52540">
    <property type="entry name" value="P-loop containing nucleoside triphosphate hydrolases"/>
    <property type="match status" value="1"/>
</dbReference>
<dbReference type="OrthoDB" id="3523587at2"/>
<protein>
    <submittedName>
        <fullName evidence="1">Zeta toxin</fullName>
    </submittedName>
</protein>
<evidence type="ECO:0000313" key="1">
    <source>
        <dbReference type="EMBL" id="RSM64665.1"/>
    </source>
</evidence>
<name>A0A428YAQ1_KIBAR</name>
<reference evidence="1 2" key="1">
    <citation type="submission" date="2018-05" db="EMBL/GenBank/DDBJ databases">
        <title>Evolution of GPA BGCs.</title>
        <authorList>
            <person name="Waglechner N."/>
            <person name="Wright G.D."/>
        </authorList>
    </citation>
    <scope>NUCLEOTIDE SEQUENCE [LARGE SCALE GENOMIC DNA]</scope>
    <source>
        <strain evidence="1 2">A82846</strain>
    </source>
</reference>